<dbReference type="PROSITE" id="PS50853">
    <property type="entry name" value="FN3"/>
    <property type="match status" value="1"/>
</dbReference>
<dbReference type="PROSITE" id="PS51257">
    <property type="entry name" value="PROKAR_LIPOPROTEIN"/>
    <property type="match status" value="1"/>
</dbReference>
<dbReference type="Pfam" id="PF16318">
    <property type="entry name" value="DUF4957"/>
    <property type="match status" value="1"/>
</dbReference>
<feature type="domain" description="Fibronectin type-III" evidence="3">
    <location>
        <begin position="41"/>
        <end position="133"/>
    </location>
</feature>
<keyword evidence="2" id="KW-0732">Signal</keyword>
<dbReference type="Gene3D" id="2.60.40.10">
    <property type="entry name" value="Immunoglobulins"/>
    <property type="match status" value="2"/>
</dbReference>
<sequence length="1149" mass="123323">MKNILTTILSSISVLVPVAFFSGCAQIPEIETELALDRCLTPTNLSRTVYGEEVQFSWSTSKGSTEYVLEVYSDQSDPDNSNVKTETVTAEEIPFTVTGLEPDMTLYARVRGVSETIGDSNWAEFSPVETYAIRPNVSDLKVGTRTSASVQLTWSTAGEDGDDYDVNTIRYALASDPEPDVNYIPVEVSEEEARSGSKTIEGLDPSVKYVFFIHFGNTPRGSISAYTLPDTENATRVENSEALVTALNDHASEILIAYSDTPYDFGYSVSEGDVTMFSLEDIDYPVVIYGEEKSGEPGVFPTVYGNLSIVEGCTSIVLENIAFDGENYSTEHLLSFKAGITTSLSEVTVRNCTFNGFKRGIAYAGSNPVSIDSFTIDDIVMSNTSGDGGEMMGFRASEGAFGTISITNSTFTGGGREFMRINDADGTITLGTLIITNNTFNSICTFGGAGIFYCCPQPSTFNFSNNIVLNMADASFNSGSSVWGRGGHTPSPTVIAENFFYNIGGNFWDEDVFTEAIATSNGGALLDEDPCAESVTGNFHVMNDDVLAAGSGDPRWIVEGYVKPEEDLTMEVIDPVYTWDFTDGNSFYNTADKNMVRGGIRFYVTSNPVEFDTDNGRLYFTAAGQMGASEPTDCAIGFKVNRPGSVVISTSPSSAYPEAHATISLDGKHVGAVPVDASEFQISLADIVEGEEHTVYIYGCDPFYITYLQWSDYIGGGDSQLPSPEPVISAASAPVTSSDPVTISWEAVPNAGSYDIMNGTELFATVTEPSYEIIPSAVGAGMYSFTVIAKPAADDTIREQSEPSEPVAFEITEVLTAVSAYTPTTWGAADFEYLFNTKAAGSKDTEVTGDFIYNNLQYLNGSGKCKFGEDTNASGVKAYRYQFGGKGSTVKNCLQFIASGNGTLTIEAASSGNSDRYVGVSVGENLIVGETELVVPASKEARIFNVTVTAAAGDVISIYSLESGINVFSITWTPEEQSGSGIPYDENAINEPYMADFSDAATFPKSKFEETRVVEKVSYVGASGKGVDFDPDGGRVKFNGKPSLDDNGLPEYRYASFKVTVPGTVHFLIRSSSNDDSGRNATVALAKEVDGQLQVVELYSDFAKTSGTDPLTVGLTAEHLSGATSAVTLYFFSKDNTVNLYQLGFTPGE</sequence>
<evidence type="ECO:0000256" key="2">
    <source>
        <dbReference type="SAM" id="SignalP"/>
    </source>
</evidence>
<dbReference type="SUPFAM" id="SSF51126">
    <property type="entry name" value="Pectin lyase-like"/>
    <property type="match status" value="1"/>
</dbReference>
<feature type="chain" id="PRO_5039089759" evidence="2">
    <location>
        <begin position="26"/>
        <end position="1149"/>
    </location>
</feature>
<organism evidence="4 5">
    <name type="scientific">Candidatus Cryptobacteroides intestinavium</name>
    <dbReference type="NCBI Taxonomy" id="2840766"/>
    <lineage>
        <taxon>Bacteria</taxon>
        <taxon>Pseudomonadati</taxon>
        <taxon>Bacteroidota</taxon>
        <taxon>Bacteroidia</taxon>
        <taxon>Bacteroidales</taxon>
        <taxon>Candidatus Cryptobacteroides</taxon>
    </lineage>
</organism>
<dbReference type="AlphaFoldDB" id="A0A9D9HFJ2"/>
<dbReference type="InterPro" id="IPR003961">
    <property type="entry name" value="FN3_dom"/>
</dbReference>
<dbReference type="InterPro" id="IPR050991">
    <property type="entry name" value="ECM_Regulatory_Proteins"/>
</dbReference>
<dbReference type="PANTHER" id="PTHR46708">
    <property type="entry name" value="TENASCIN"/>
    <property type="match status" value="1"/>
</dbReference>
<evidence type="ECO:0000313" key="5">
    <source>
        <dbReference type="Proteomes" id="UP000823661"/>
    </source>
</evidence>
<reference evidence="4" key="2">
    <citation type="journal article" date="2021" name="PeerJ">
        <title>Extensive microbial diversity within the chicken gut microbiome revealed by metagenomics and culture.</title>
        <authorList>
            <person name="Gilroy R."/>
            <person name="Ravi A."/>
            <person name="Getino M."/>
            <person name="Pursley I."/>
            <person name="Horton D.L."/>
            <person name="Alikhan N.F."/>
            <person name="Baker D."/>
            <person name="Gharbi K."/>
            <person name="Hall N."/>
            <person name="Watson M."/>
            <person name="Adriaenssens E.M."/>
            <person name="Foster-Nyarko E."/>
            <person name="Jarju S."/>
            <person name="Secka A."/>
            <person name="Antonio M."/>
            <person name="Oren A."/>
            <person name="Chaudhuri R.R."/>
            <person name="La Ragione R."/>
            <person name="Hildebrand F."/>
            <person name="Pallen M.J."/>
        </authorList>
    </citation>
    <scope>NUCLEOTIDE SEQUENCE</scope>
    <source>
        <strain evidence="4">B1-20833</strain>
    </source>
</reference>
<keyword evidence="1" id="KW-0677">Repeat</keyword>
<name>A0A9D9HFJ2_9BACT</name>
<dbReference type="InterPro" id="IPR013783">
    <property type="entry name" value="Ig-like_fold"/>
</dbReference>
<comment type="caution">
    <text evidence="4">The sequence shown here is derived from an EMBL/GenBank/DDBJ whole genome shotgun (WGS) entry which is preliminary data.</text>
</comment>
<dbReference type="CDD" id="cd00063">
    <property type="entry name" value="FN3"/>
    <property type="match status" value="2"/>
</dbReference>
<dbReference type="SUPFAM" id="SSF49265">
    <property type="entry name" value="Fibronectin type III"/>
    <property type="match status" value="1"/>
</dbReference>
<feature type="signal peptide" evidence="2">
    <location>
        <begin position="1"/>
        <end position="25"/>
    </location>
</feature>
<accession>A0A9D9HFJ2</accession>
<dbReference type="InterPro" id="IPR032530">
    <property type="entry name" value="DUF4957"/>
</dbReference>
<dbReference type="InterPro" id="IPR036116">
    <property type="entry name" value="FN3_sf"/>
</dbReference>
<evidence type="ECO:0000313" key="4">
    <source>
        <dbReference type="EMBL" id="MBO8452370.1"/>
    </source>
</evidence>
<dbReference type="InterPro" id="IPR011050">
    <property type="entry name" value="Pectin_lyase_fold/virulence"/>
</dbReference>
<dbReference type="Proteomes" id="UP000823661">
    <property type="component" value="Unassembled WGS sequence"/>
</dbReference>
<protein>
    <submittedName>
        <fullName evidence="4">DUF4957 domain-containing protein</fullName>
    </submittedName>
</protein>
<evidence type="ECO:0000259" key="3">
    <source>
        <dbReference type="PROSITE" id="PS50853"/>
    </source>
</evidence>
<dbReference type="EMBL" id="JADIMI010000056">
    <property type="protein sequence ID" value="MBO8452370.1"/>
    <property type="molecule type" value="Genomic_DNA"/>
</dbReference>
<reference evidence="4" key="1">
    <citation type="submission" date="2020-10" db="EMBL/GenBank/DDBJ databases">
        <authorList>
            <person name="Gilroy R."/>
        </authorList>
    </citation>
    <scope>NUCLEOTIDE SEQUENCE</scope>
    <source>
        <strain evidence="4">B1-20833</strain>
    </source>
</reference>
<evidence type="ECO:0000256" key="1">
    <source>
        <dbReference type="ARBA" id="ARBA00022737"/>
    </source>
</evidence>
<gene>
    <name evidence="4" type="ORF">IAC06_05750</name>
</gene>
<proteinExistence type="predicted"/>
<dbReference type="SMART" id="SM00060">
    <property type="entry name" value="FN3"/>
    <property type="match status" value="2"/>
</dbReference>
<dbReference type="PANTHER" id="PTHR46708:SF2">
    <property type="entry name" value="FIBRONECTIN TYPE-III DOMAIN-CONTAINING PROTEIN"/>
    <property type="match status" value="1"/>
</dbReference>